<accession>A0A4Y7SLQ6</accession>
<dbReference type="EMBL" id="QPFP01000087">
    <property type="protein sequence ID" value="TEB22692.1"/>
    <property type="molecule type" value="Genomic_DNA"/>
</dbReference>
<dbReference type="AlphaFoldDB" id="A0A4Y7SLQ6"/>
<dbReference type="Proteomes" id="UP000298030">
    <property type="component" value="Unassembled WGS sequence"/>
</dbReference>
<protein>
    <submittedName>
        <fullName evidence="2">Uncharacterized protein</fullName>
    </submittedName>
</protein>
<feature type="compositionally biased region" description="Basic and acidic residues" evidence="1">
    <location>
        <begin position="56"/>
        <end position="69"/>
    </location>
</feature>
<reference evidence="2 3" key="1">
    <citation type="journal article" date="2019" name="Nat. Ecol. Evol.">
        <title>Megaphylogeny resolves global patterns of mushroom evolution.</title>
        <authorList>
            <person name="Varga T."/>
            <person name="Krizsan K."/>
            <person name="Foldi C."/>
            <person name="Dima B."/>
            <person name="Sanchez-Garcia M."/>
            <person name="Sanchez-Ramirez S."/>
            <person name="Szollosi G.J."/>
            <person name="Szarkandi J.G."/>
            <person name="Papp V."/>
            <person name="Albert L."/>
            <person name="Andreopoulos W."/>
            <person name="Angelini C."/>
            <person name="Antonin V."/>
            <person name="Barry K.W."/>
            <person name="Bougher N.L."/>
            <person name="Buchanan P."/>
            <person name="Buyck B."/>
            <person name="Bense V."/>
            <person name="Catcheside P."/>
            <person name="Chovatia M."/>
            <person name="Cooper J."/>
            <person name="Damon W."/>
            <person name="Desjardin D."/>
            <person name="Finy P."/>
            <person name="Geml J."/>
            <person name="Haridas S."/>
            <person name="Hughes K."/>
            <person name="Justo A."/>
            <person name="Karasinski D."/>
            <person name="Kautmanova I."/>
            <person name="Kiss B."/>
            <person name="Kocsube S."/>
            <person name="Kotiranta H."/>
            <person name="LaButti K.M."/>
            <person name="Lechner B.E."/>
            <person name="Liimatainen K."/>
            <person name="Lipzen A."/>
            <person name="Lukacs Z."/>
            <person name="Mihaltcheva S."/>
            <person name="Morgado L.N."/>
            <person name="Niskanen T."/>
            <person name="Noordeloos M.E."/>
            <person name="Ohm R.A."/>
            <person name="Ortiz-Santana B."/>
            <person name="Ovrebo C."/>
            <person name="Racz N."/>
            <person name="Riley R."/>
            <person name="Savchenko A."/>
            <person name="Shiryaev A."/>
            <person name="Soop K."/>
            <person name="Spirin V."/>
            <person name="Szebenyi C."/>
            <person name="Tomsovsky M."/>
            <person name="Tulloss R.E."/>
            <person name="Uehling J."/>
            <person name="Grigoriev I.V."/>
            <person name="Vagvolgyi C."/>
            <person name="Papp T."/>
            <person name="Martin F.M."/>
            <person name="Miettinen O."/>
            <person name="Hibbett D.S."/>
            <person name="Nagy L.G."/>
        </authorList>
    </citation>
    <scope>NUCLEOTIDE SEQUENCE [LARGE SCALE GENOMIC DNA]</scope>
    <source>
        <strain evidence="2 3">FP101781</strain>
    </source>
</reference>
<sequence>MTSATPSPHSFAPCALRLLLAHVEHRIGTSAERTTERQASSGRPTPNAAHIPFDTWKQDSRQDSRRPETYCDANSHRYPSSQTDRTKLSPSWDELFGCTSNPFERARRRATPLSPEVAPKRTHRRPTNNNFRIHRGTPQEYPCRPSQFLATPSPPVFRTTRPRPEP</sequence>
<organism evidence="2 3">
    <name type="scientific">Coprinellus micaceus</name>
    <name type="common">Glistening ink-cap mushroom</name>
    <name type="synonym">Coprinus micaceus</name>
    <dbReference type="NCBI Taxonomy" id="71717"/>
    <lineage>
        <taxon>Eukaryota</taxon>
        <taxon>Fungi</taxon>
        <taxon>Dikarya</taxon>
        <taxon>Basidiomycota</taxon>
        <taxon>Agaricomycotina</taxon>
        <taxon>Agaricomycetes</taxon>
        <taxon>Agaricomycetidae</taxon>
        <taxon>Agaricales</taxon>
        <taxon>Agaricineae</taxon>
        <taxon>Psathyrellaceae</taxon>
        <taxon>Coprinellus</taxon>
    </lineage>
</organism>
<feature type="region of interest" description="Disordered" evidence="1">
    <location>
        <begin position="28"/>
        <end position="166"/>
    </location>
</feature>
<evidence type="ECO:0000313" key="2">
    <source>
        <dbReference type="EMBL" id="TEB22692.1"/>
    </source>
</evidence>
<name>A0A4Y7SLQ6_COPMI</name>
<evidence type="ECO:0000313" key="3">
    <source>
        <dbReference type="Proteomes" id="UP000298030"/>
    </source>
</evidence>
<evidence type="ECO:0000256" key="1">
    <source>
        <dbReference type="SAM" id="MobiDB-lite"/>
    </source>
</evidence>
<gene>
    <name evidence="2" type="ORF">FA13DRAFT_1740777</name>
</gene>
<proteinExistence type="predicted"/>
<keyword evidence="3" id="KW-1185">Reference proteome</keyword>
<comment type="caution">
    <text evidence="2">The sequence shown here is derived from an EMBL/GenBank/DDBJ whole genome shotgun (WGS) entry which is preliminary data.</text>
</comment>